<accession>A0ACB8BAR1</accession>
<reference evidence="1" key="1">
    <citation type="journal article" date="2021" name="New Phytol.">
        <title>Evolutionary innovations through gain and loss of genes in the ectomycorrhizal Boletales.</title>
        <authorList>
            <person name="Wu G."/>
            <person name="Miyauchi S."/>
            <person name="Morin E."/>
            <person name="Kuo A."/>
            <person name="Drula E."/>
            <person name="Varga T."/>
            <person name="Kohler A."/>
            <person name="Feng B."/>
            <person name="Cao Y."/>
            <person name="Lipzen A."/>
            <person name="Daum C."/>
            <person name="Hundley H."/>
            <person name="Pangilinan J."/>
            <person name="Johnson J."/>
            <person name="Barry K."/>
            <person name="LaButti K."/>
            <person name="Ng V."/>
            <person name="Ahrendt S."/>
            <person name="Min B."/>
            <person name="Choi I.G."/>
            <person name="Park H."/>
            <person name="Plett J.M."/>
            <person name="Magnuson J."/>
            <person name="Spatafora J.W."/>
            <person name="Nagy L.G."/>
            <person name="Henrissat B."/>
            <person name="Grigoriev I.V."/>
            <person name="Yang Z.L."/>
            <person name="Xu J."/>
            <person name="Martin F.M."/>
        </authorList>
    </citation>
    <scope>NUCLEOTIDE SEQUENCE</scope>
    <source>
        <strain evidence="1">KUC20120723A-06</strain>
    </source>
</reference>
<proteinExistence type="predicted"/>
<protein>
    <submittedName>
        <fullName evidence="1">Uncharacterized protein</fullName>
    </submittedName>
</protein>
<comment type="caution">
    <text evidence="1">The sequence shown here is derived from an EMBL/GenBank/DDBJ whole genome shotgun (WGS) entry which is preliminary data.</text>
</comment>
<dbReference type="Proteomes" id="UP000790709">
    <property type="component" value="Unassembled WGS sequence"/>
</dbReference>
<keyword evidence="2" id="KW-1185">Reference proteome</keyword>
<dbReference type="EMBL" id="MU266490">
    <property type="protein sequence ID" value="KAH7922308.1"/>
    <property type="molecule type" value="Genomic_DNA"/>
</dbReference>
<organism evidence="1 2">
    <name type="scientific">Leucogyrophana mollusca</name>
    <dbReference type="NCBI Taxonomy" id="85980"/>
    <lineage>
        <taxon>Eukaryota</taxon>
        <taxon>Fungi</taxon>
        <taxon>Dikarya</taxon>
        <taxon>Basidiomycota</taxon>
        <taxon>Agaricomycotina</taxon>
        <taxon>Agaricomycetes</taxon>
        <taxon>Agaricomycetidae</taxon>
        <taxon>Boletales</taxon>
        <taxon>Boletales incertae sedis</taxon>
        <taxon>Leucogyrophana</taxon>
    </lineage>
</organism>
<sequence length="365" mass="40468">MPPTRASKRLKTTAGTALSESEPQPEVTPSHSTTSNRATVLFEVYPALDRIPDDVLLEILSHLSTITEGHVLYCHYQAPPAVPVETRERTDVLRALSQTCKLLRTRCFPLAWRRFEVCTAPPSTSFYRVLGEAMKTKMSCLGEATHLLPLLQTVTVGLTRYQVADIIPAFARCLASMPNLHTVEVVHAHSQMTTALKQAFEGRTFPTVRKIVLPSCAHEILRCCSGVEDVACNEDSGSTIIGAIVKGNCTDVRKLIGISAPIKRLVKVIPNLRIISVANQVPAVEALSQFPKLEVIEVDLFMSTPVVRKDKSLALQAPKIIEAARNVLKGNQSTAEKTIRLRLTERRWYFKRSVAERDILEVVRV</sequence>
<evidence type="ECO:0000313" key="2">
    <source>
        <dbReference type="Proteomes" id="UP000790709"/>
    </source>
</evidence>
<name>A0ACB8BAR1_9AGAM</name>
<gene>
    <name evidence="1" type="ORF">BV22DRAFT_1037638</name>
</gene>
<evidence type="ECO:0000313" key="1">
    <source>
        <dbReference type="EMBL" id="KAH7922308.1"/>
    </source>
</evidence>